<evidence type="ECO:0000313" key="1">
    <source>
        <dbReference type="EMBL" id="KAF6747655.1"/>
    </source>
</evidence>
<reference evidence="1 2" key="1">
    <citation type="submission" date="2020-07" db="EMBL/GenBank/DDBJ databases">
        <title>Comparative genomics of pyrophilous fungi reveals a link between fire events and developmental genes.</title>
        <authorList>
            <consortium name="DOE Joint Genome Institute"/>
            <person name="Steindorff A.S."/>
            <person name="Carver A."/>
            <person name="Calhoun S."/>
            <person name="Stillman K."/>
            <person name="Liu H."/>
            <person name="Lipzen A."/>
            <person name="Pangilinan J."/>
            <person name="Labutti K."/>
            <person name="Bruns T.D."/>
            <person name="Grigoriev I.V."/>
        </authorList>
    </citation>
    <scope>NUCLEOTIDE SEQUENCE [LARGE SCALE GENOMIC DNA]</scope>
    <source>
        <strain evidence="1 2">CBS 144469</strain>
    </source>
</reference>
<protein>
    <submittedName>
        <fullName evidence="1">Uncharacterized protein</fullName>
    </submittedName>
</protein>
<name>A0A8H6HJT9_9AGAR</name>
<accession>A0A8H6HJT9</accession>
<dbReference type="AlphaFoldDB" id="A0A8H6HJT9"/>
<dbReference type="Proteomes" id="UP000521943">
    <property type="component" value="Unassembled WGS sequence"/>
</dbReference>
<sequence>MATITAINQPVVNELAKSLAWKFAETKWLEVDPQVALAIALNDRSHSVITAARTRTVANVAARVWHELPPRCKEDFRRRVWVRAAELLKQALDGKAGVDEIRIRAYLVAELRRVGIAETEVLEQAMNYVEMRGAGARQLYLGICDEMWKRSVNDPEERIQDKQGVREVCDELWIKAGL</sequence>
<proteinExistence type="predicted"/>
<comment type="caution">
    <text evidence="1">The sequence shown here is derived from an EMBL/GenBank/DDBJ whole genome shotgun (WGS) entry which is preliminary data.</text>
</comment>
<gene>
    <name evidence="1" type="ORF">DFP72DRAFT_854228</name>
</gene>
<organism evidence="1 2">
    <name type="scientific">Ephemerocybe angulata</name>
    <dbReference type="NCBI Taxonomy" id="980116"/>
    <lineage>
        <taxon>Eukaryota</taxon>
        <taxon>Fungi</taxon>
        <taxon>Dikarya</taxon>
        <taxon>Basidiomycota</taxon>
        <taxon>Agaricomycotina</taxon>
        <taxon>Agaricomycetes</taxon>
        <taxon>Agaricomycetidae</taxon>
        <taxon>Agaricales</taxon>
        <taxon>Agaricineae</taxon>
        <taxon>Psathyrellaceae</taxon>
        <taxon>Ephemerocybe</taxon>
    </lineage>
</organism>
<evidence type="ECO:0000313" key="2">
    <source>
        <dbReference type="Proteomes" id="UP000521943"/>
    </source>
</evidence>
<dbReference type="EMBL" id="JACGCI010000079">
    <property type="protein sequence ID" value="KAF6747655.1"/>
    <property type="molecule type" value="Genomic_DNA"/>
</dbReference>
<keyword evidence="2" id="KW-1185">Reference proteome</keyword>